<dbReference type="AlphaFoldDB" id="A0AAW9SIQ4"/>
<dbReference type="Pfam" id="PF00583">
    <property type="entry name" value="Acetyltransf_1"/>
    <property type="match status" value="1"/>
</dbReference>
<dbReference type="SUPFAM" id="SSF55729">
    <property type="entry name" value="Acyl-CoA N-acyltransferases (Nat)"/>
    <property type="match status" value="1"/>
</dbReference>
<dbReference type="EMBL" id="JBDKWZ010000026">
    <property type="protein sequence ID" value="MEN7551705.1"/>
    <property type="molecule type" value="Genomic_DNA"/>
</dbReference>
<dbReference type="InterPro" id="IPR050832">
    <property type="entry name" value="Bact_Acetyltransf"/>
</dbReference>
<dbReference type="GO" id="GO:0016747">
    <property type="term" value="F:acyltransferase activity, transferring groups other than amino-acyl groups"/>
    <property type="evidence" value="ECO:0007669"/>
    <property type="project" value="InterPro"/>
</dbReference>
<accession>A0AAW9SIQ4</accession>
<dbReference type="PANTHER" id="PTHR43877:SF2">
    <property type="entry name" value="AMINOALKYLPHOSPHONATE N-ACETYLTRANSFERASE-RELATED"/>
    <property type="match status" value="1"/>
</dbReference>
<proteinExistence type="predicted"/>
<dbReference type="PANTHER" id="PTHR43877">
    <property type="entry name" value="AMINOALKYLPHOSPHONATE N-ACETYLTRANSFERASE-RELATED-RELATED"/>
    <property type="match status" value="1"/>
</dbReference>
<dbReference type="InterPro" id="IPR016181">
    <property type="entry name" value="Acyl_CoA_acyltransferase"/>
</dbReference>
<dbReference type="PROSITE" id="PS51186">
    <property type="entry name" value="GNAT"/>
    <property type="match status" value="1"/>
</dbReference>
<evidence type="ECO:0000259" key="3">
    <source>
        <dbReference type="PROSITE" id="PS51186"/>
    </source>
</evidence>
<dbReference type="Gene3D" id="3.40.630.30">
    <property type="match status" value="1"/>
</dbReference>
<gene>
    <name evidence="4" type="ORF">AAG747_27565</name>
</gene>
<evidence type="ECO:0000313" key="5">
    <source>
        <dbReference type="Proteomes" id="UP001403385"/>
    </source>
</evidence>
<dbReference type="InterPro" id="IPR000182">
    <property type="entry name" value="GNAT_dom"/>
</dbReference>
<evidence type="ECO:0000256" key="1">
    <source>
        <dbReference type="ARBA" id="ARBA00022679"/>
    </source>
</evidence>
<keyword evidence="2" id="KW-0012">Acyltransferase</keyword>
<organism evidence="4 5">
    <name type="scientific">Rapidithrix thailandica</name>
    <dbReference type="NCBI Taxonomy" id="413964"/>
    <lineage>
        <taxon>Bacteria</taxon>
        <taxon>Pseudomonadati</taxon>
        <taxon>Bacteroidota</taxon>
        <taxon>Cytophagia</taxon>
        <taxon>Cytophagales</taxon>
        <taxon>Flammeovirgaceae</taxon>
        <taxon>Rapidithrix</taxon>
    </lineage>
</organism>
<feature type="domain" description="N-acetyltransferase" evidence="3">
    <location>
        <begin position="1"/>
        <end position="150"/>
    </location>
</feature>
<keyword evidence="1" id="KW-0808">Transferase</keyword>
<dbReference type="Proteomes" id="UP001403385">
    <property type="component" value="Unassembled WGS sequence"/>
</dbReference>
<sequence>MIKAIRTHSGNHDFIALVQLLDAELKKRDGEDHSFYAQFNTLDHIGHVVLAYEDGIALGCGAIKVYEPNVMEVKRMFTLPTGRGKGIASRVLAELEKWASEMSFEKCILETGQKQPEAIGLYTKNGYKVIPNYGQYAGVENSVCFEKRLEVLQNEIG</sequence>
<name>A0AAW9SIQ4_9BACT</name>
<dbReference type="CDD" id="cd04301">
    <property type="entry name" value="NAT_SF"/>
    <property type="match status" value="1"/>
</dbReference>
<keyword evidence="5" id="KW-1185">Reference proteome</keyword>
<evidence type="ECO:0000313" key="4">
    <source>
        <dbReference type="EMBL" id="MEN7551705.1"/>
    </source>
</evidence>
<evidence type="ECO:0000256" key="2">
    <source>
        <dbReference type="ARBA" id="ARBA00023315"/>
    </source>
</evidence>
<comment type="caution">
    <text evidence="4">The sequence shown here is derived from an EMBL/GenBank/DDBJ whole genome shotgun (WGS) entry which is preliminary data.</text>
</comment>
<protein>
    <submittedName>
        <fullName evidence="4">GNAT family N-acetyltransferase</fullName>
    </submittedName>
</protein>
<reference evidence="4 5" key="1">
    <citation type="submission" date="2024-04" db="EMBL/GenBank/DDBJ databases">
        <title>Novel genus in family Flammeovirgaceae.</title>
        <authorList>
            <person name="Nguyen T.H."/>
            <person name="Vuong T.Q."/>
            <person name="Le H."/>
            <person name="Kim S.-G."/>
        </authorList>
    </citation>
    <scope>NUCLEOTIDE SEQUENCE [LARGE SCALE GENOMIC DNA]</scope>
    <source>
        <strain evidence="4 5">JCM 23209</strain>
    </source>
</reference>
<dbReference type="RefSeq" id="WP_346824484.1">
    <property type="nucleotide sequence ID" value="NZ_JBDKWZ010000026.1"/>
</dbReference>